<dbReference type="Proteomes" id="UP000309340">
    <property type="component" value="Unassembled WGS sequence"/>
</dbReference>
<reference evidence="6 7" key="1">
    <citation type="submission" date="2017-03" db="EMBL/GenBank/DDBJ databases">
        <title>Genomes of endolithic fungi from Antarctica.</title>
        <authorList>
            <person name="Coleine C."/>
            <person name="Masonjones S."/>
            <person name="Stajich J.E."/>
        </authorList>
    </citation>
    <scope>NUCLEOTIDE SEQUENCE [LARGE SCALE GENOMIC DNA]</scope>
    <source>
        <strain evidence="6 7">CCFEE 5184</strain>
    </source>
</reference>
<organism evidence="6 7">
    <name type="scientific">Friedmanniomyces simplex</name>
    <dbReference type="NCBI Taxonomy" id="329884"/>
    <lineage>
        <taxon>Eukaryota</taxon>
        <taxon>Fungi</taxon>
        <taxon>Dikarya</taxon>
        <taxon>Ascomycota</taxon>
        <taxon>Pezizomycotina</taxon>
        <taxon>Dothideomycetes</taxon>
        <taxon>Dothideomycetidae</taxon>
        <taxon>Mycosphaerellales</taxon>
        <taxon>Teratosphaeriaceae</taxon>
        <taxon>Friedmanniomyces</taxon>
    </lineage>
</organism>
<evidence type="ECO:0000256" key="2">
    <source>
        <dbReference type="ARBA" id="ARBA00022723"/>
    </source>
</evidence>
<dbReference type="GO" id="GO:0008033">
    <property type="term" value="P:tRNA processing"/>
    <property type="evidence" value="ECO:0007669"/>
    <property type="project" value="UniProtKB-KW"/>
</dbReference>
<keyword evidence="2" id="KW-0479">Metal-binding</keyword>
<proteinExistence type="inferred from homology"/>
<dbReference type="InterPro" id="IPR007175">
    <property type="entry name" value="Rpr2/Snm1/Rpp21"/>
</dbReference>
<evidence type="ECO:0000313" key="6">
    <source>
        <dbReference type="EMBL" id="TKA78494.1"/>
    </source>
</evidence>
<feature type="compositionally biased region" description="Basic and acidic residues" evidence="5">
    <location>
        <begin position="188"/>
        <end position="200"/>
    </location>
</feature>
<protein>
    <recommendedName>
        <fullName evidence="8">Rpr2-domain-containing protein</fullName>
    </recommendedName>
</protein>
<evidence type="ECO:0000256" key="4">
    <source>
        <dbReference type="ARBA" id="ARBA00038402"/>
    </source>
</evidence>
<keyword evidence="7" id="KW-1185">Reference proteome</keyword>
<gene>
    <name evidence="6" type="ORF">B0A55_01969</name>
</gene>
<sequence length="200" mass="21566">MAKDKTKSGVSNRHLHARISYLQQAATYLTVQGRTTSQAQLAYQTASDGPTNEHPNPPPTKQPVSTDGPVESSDEMAHGRSVIRAPDPTKRETGLYLPPSGGLPLHLASHLKQIARKAQIRLHTSVKHALCPTCSTVLVEGETCTKRMENLSRGGRKPHADVLVVECTVCGAGKTVPVGAARQKRKGERAQKQRAGARDQ</sequence>
<evidence type="ECO:0000256" key="5">
    <source>
        <dbReference type="SAM" id="MobiDB-lite"/>
    </source>
</evidence>
<feature type="region of interest" description="Disordered" evidence="5">
    <location>
        <begin position="39"/>
        <end position="97"/>
    </location>
</feature>
<dbReference type="Gene3D" id="6.20.50.20">
    <property type="match status" value="1"/>
</dbReference>
<dbReference type="GO" id="GO:0046872">
    <property type="term" value="F:metal ion binding"/>
    <property type="evidence" value="ECO:0007669"/>
    <property type="project" value="UniProtKB-KW"/>
</dbReference>
<evidence type="ECO:0000313" key="7">
    <source>
        <dbReference type="Proteomes" id="UP000309340"/>
    </source>
</evidence>
<name>A0A4U0XME1_9PEZI</name>
<evidence type="ECO:0000256" key="3">
    <source>
        <dbReference type="ARBA" id="ARBA00022833"/>
    </source>
</evidence>
<feature type="compositionally biased region" description="Polar residues" evidence="5">
    <location>
        <begin position="39"/>
        <end position="54"/>
    </location>
</feature>
<dbReference type="STRING" id="329884.A0A4U0XME1"/>
<keyword evidence="1" id="KW-0819">tRNA processing</keyword>
<evidence type="ECO:0000256" key="1">
    <source>
        <dbReference type="ARBA" id="ARBA00022694"/>
    </source>
</evidence>
<dbReference type="AlphaFoldDB" id="A0A4U0XME1"/>
<dbReference type="GO" id="GO:0005655">
    <property type="term" value="C:nucleolar ribonuclease P complex"/>
    <property type="evidence" value="ECO:0007669"/>
    <property type="project" value="TreeGrafter"/>
</dbReference>
<comment type="caution">
    <text evidence="6">The sequence shown here is derived from an EMBL/GenBank/DDBJ whole genome shotgun (WGS) entry which is preliminary data.</text>
</comment>
<feature type="region of interest" description="Disordered" evidence="5">
    <location>
        <begin position="178"/>
        <end position="200"/>
    </location>
</feature>
<dbReference type="Pfam" id="PF04032">
    <property type="entry name" value="Rpr2"/>
    <property type="match status" value="1"/>
</dbReference>
<evidence type="ECO:0008006" key="8">
    <source>
        <dbReference type="Google" id="ProtNLM"/>
    </source>
</evidence>
<keyword evidence="3" id="KW-0862">Zinc</keyword>
<dbReference type="OrthoDB" id="128536at2759"/>
<dbReference type="PANTHER" id="PTHR14742">
    <property type="entry name" value="RIBONUCLEASE P SUBUNIT P21"/>
    <property type="match status" value="1"/>
</dbReference>
<dbReference type="PANTHER" id="PTHR14742:SF0">
    <property type="entry name" value="RIBONUCLEASE P PROTEIN SUBUNIT P21"/>
    <property type="match status" value="1"/>
</dbReference>
<accession>A0A4U0XME1</accession>
<dbReference type="EMBL" id="NAJQ01000111">
    <property type="protein sequence ID" value="TKA78494.1"/>
    <property type="molecule type" value="Genomic_DNA"/>
</dbReference>
<comment type="similarity">
    <text evidence="4">Belongs to the eukaryotic/archaeal RNase P protein component 4 family.</text>
</comment>